<dbReference type="InterPro" id="IPR045058">
    <property type="entry name" value="GIMA/IAN/Toc"/>
</dbReference>
<dbReference type="Proteomes" id="UP001497497">
    <property type="component" value="Unassembled WGS sequence"/>
</dbReference>
<dbReference type="EMBL" id="CAXITT010000143">
    <property type="protein sequence ID" value="CAL1533401.1"/>
    <property type="molecule type" value="Genomic_DNA"/>
</dbReference>
<dbReference type="Gene3D" id="3.40.50.300">
    <property type="entry name" value="P-loop containing nucleotide triphosphate hydrolases"/>
    <property type="match status" value="1"/>
</dbReference>
<sequence>DLLLIGKTGTGKSALGNTILGKRAFESQANTSSITETVQYEFGEFENRVIKVVDTPGVGDTNRDKTEATEHLLEAMKHAIVNNPEGYHAFLIVLKFGERFASQDTDTIKTLKAIFGESFLKDFGILVMTNGDGFEIESKENRQTFEEWCSVQHGVFPELLKECDNRIVLFDNKTNEDGKKNNQIATLISLIDNLKASGQRYRNTIFDEAYASREKLQIEANIPIINEEYMKEYSLILSKLRSIDIYGNADENIAKLKELSERTNKLQNYISKEDNGSGLLHDKFKFIEYLQFSINEKINYSNFQKGIELNKLGLEAKIKMCEKDFNIKIQALEENHIKQRKIENNRLAQEKMR</sequence>
<dbReference type="Pfam" id="PF04548">
    <property type="entry name" value="AIG1"/>
    <property type="match status" value="1"/>
</dbReference>
<keyword evidence="3" id="KW-0342">GTP-binding</keyword>
<evidence type="ECO:0000256" key="2">
    <source>
        <dbReference type="ARBA" id="ARBA00022741"/>
    </source>
</evidence>
<evidence type="ECO:0000256" key="3">
    <source>
        <dbReference type="ARBA" id="ARBA00023134"/>
    </source>
</evidence>
<dbReference type="PROSITE" id="PS51720">
    <property type="entry name" value="G_AIG1"/>
    <property type="match status" value="1"/>
</dbReference>
<protein>
    <recommendedName>
        <fullName evidence="4">AIG1-type G domain-containing protein</fullName>
    </recommendedName>
</protein>
<dbReference type="AlphaFoldDB" id="A0AAV2HHC1"/>
<reference evidence="5 6" key="1">
    <citation type="submission" date="2024-04" db="EMBL/GenBank/DDBJ databases">
        <authorList>
            <consortium name="Genoscope - CEA"/>
            <person name="William W."/>
        </authorList>
    </citation>
    <scope>NUCLEOTIDE SEQUENCE [LARGE SCALE GENOMIC DNA]</scope>
</reference>
<comment type="similarity">
    <text evidence="1">Belongs to the TRAFAC class TrmE-Era-EngA-EngB-Septin-like GTPase superfamily. AIG1/Toc34/Toc159-like paraseptin GTPase family. IAN subfamily.</text>
</comment>
<dbReference type="FunFam" id="3.40.50.300:FF:000840">
    <property type="entry name" value="Immune-associated nucleotide-binding protein 9"/>
    <property type="match status" value="1"/>
</dbReference>
<dbReference type="GO" id="GO:0005525">
    <property type="term" value="F:GTP binding"/>
    <property type="evidence" value="ECO:0007669"/>
    <property type="project" value="UniProtKB-KW"/>
</dbReference>
<feature type="domain" description="AIG1-type G" evidence="4">
    <location>
        <begin position="1"/>
        <end position="210"/>
    </location>
</feature>
<feature type="non-terminal residue" evidence="5">
    <location>
        <position position="353"/>
    </location>
</feature>
<comment type="caution">
    <text evidence="5">The sequence shown here is derived from an EMBL/GenBank/DDBJ whole genome shotgun (WGS) entry which is preliminary data.</text>
</comment>
<evidence type="ECO:0000256" key="1">
    <source>
        <dbReference type="ARBA" id="ARBA00008535"/>
    </source>
</evidence>
<dbReference type="InterPro" id="IPR027417">
    <property type="entry name" value="P-loop_NTPase"/>
</dbReference>
<evidence type="ECO:0000259" key="4">
    <source>
        <dbReference type="PROSITE" id="PS51720"/>
    </source>
</evidence>
<dbReference type="InterPro" id="IPR006703">
    <property type="entry name" value="G_AIG1"/>
</dbReference>
<organism evidence="5 6">
    <name type="scientific">Lymnaea stagnalis</name>
    <name type="common">Great pond snail</name>
    <name type="synonym">Helix stagnalis</name>
    <dbReference type="NCBI Taxonomy" id="6523"/>
    <lineage>
        <taxon>Eukaryota</taxon>
        <taxon>Metazoa</taxon>
        <taxon>Spiralia</taxon>
        <taxon>Lophotrochozoa</taxon>
        <taxon>Mollusca</taxon>
        <taxon>Gastropoda</taxon>
        <taxon>Heterobranchia</taxon>
        <taxon>Euthyneura</taxon>
        <taxon>Panpulmonata</taxon>
        <taxon>Hygrophila</taxon>
        <taxon>Lymnaeoidea</taxon>
        <taxon>Lymnaeidae</taxon>
        <taxon>Lymnaea</taxon>
    </lineage>
</organism>
<name>A0AAV2HHC1_LYMST</name>
<keyword evidence="6" id="KW-1185">Reference proteome</keyword>
<dbReference type="PANTHER" id="PTHR10903">
    <property type="entry name" value="GTPASE, IMAP FAMILY MEMBER-RELATED"/>
    <property type="match status" value="1"/>
</dbReference>
<accession>A0AAV2HHC1</accession>
<feature type="non-terminal residue" evidence="5">
    <location>
        <position position="1"/>
    </location>
</feature>
<evidence type="ECO:0000313" key="5">
    <source>
        <dbReference type="EMBL" id="CAL1533401.1"/>
    </source>
</evidence>
<dbReference type="PANTHER" id="PTHR10903:SF184">
    <property type="entry name" value="GTP-BINDING PROTEIN A"/>
    <property type="match status" value="1"/>
</dbReference>
<dbReference type="SUPFAM" id="SSF52540">
    <property type="entry name" value="P-loop containing nucleoside triphosphate hydrolases"/>
    <property type="match status" value="1"/>
</dbReference>
<evidence type="ECO:0000313" key="6">
    <source>
        <dbReference type="Proteomes" id="UP001497497"/>
    </source>
</evidence>
<keyword evidence="2" id="KW-0547">Nucleotide-binding</keyword>
<gene>
    <name evidence="5" type="ORF">GSLYS_00007394001</name>
</gene>
<proteinExistence type="inferred from homology"/>